<evidence type="ECO:0000313" key="8">
    <source>
        <dbReference type="EMBL" id="MBB3927027.1"/>
    </source>
</evidence>
<evidence type="ECO:0000313" key="9">
    <source>
        <dbReference type="Proteomes" id="UP000571950"/>
    </source>
</evidence>
<sequence>MNGLAFILLALLILSAIAWWMIALHRQELTRLDDRLARQSAGGAPVRRTAAAATPMLMPAFLAPLLARAQIELTARPVGLVAGVNLLTAVAALLAAGPAAALGVLLLPALLGLLYARARARRRVEALIEALPHYIDAVRQMNMVGNSLAQALERSLADAPPIVRSYMAPVARRLELGAPAGEAIQMLADRLGIAEISMLAAAIRTNLRYGGSINTVLSNLSGILRARIRVKRELDAATAQARVSARVLIAMPVVALGLMVLMNPAYLDFFTGDHRGRRLAVIAVGFQGLGIVAMNRMMRLSF</sequence>
<evidence type="ECO:0000256" key="1">
    <source>
        <dbReference type="ARBA" id="ARBA00004651"/>
    </source>
</evidence>
<keyword evidence="4 6" id="KW-1133">Transmembrane helix</keyword>
<evidence type="ECO:0000256" key="3">
    <source>
        <dbReference type="ARBA" id="ARBA00022692"/>
    </source>
</evidence>
<keyword evidence="5 6" id="KW-0472">Membrane</keyword>
<accession>A0A7W6FQU2</accession>
<reference evidence="8 9" key="1">
    <citation type="submission" date="2020-08" db="EMBL/GenBank/DDBJ databases">
        <title>Genomic Encyclopedia of Type Strains, Phase IV (KMG-IV): sequencing the most valuable type-strain genomes for metagenomic binning, comparative biology and taxonomic classification.</title>
        <authorList>
            <person name="Goeker M."/>
        </authorList>
    </citation>
    <scope>NUCLEOTIDE SEQUENCE [LARGE SCALE GENOMIC DNA]</scope>
    <source>
        <strain evidence="8 9">DSM 26189</strain>
    </source>
</reference>
<dbReference type="Pfam" id="PF00482">
    <property type="entry name" value="T2SSF"/>
    <property type="match status" value="1"/>
</dbReference>
<evidence type="ECO:0000259" key="7">
    <source>
        <dbReference type="Pfam" id="PF00482"/>
    </source>
</evidence>
<evidence type="ECO:0000256" key="2">
    <source>
        <dbReference type="ARBA" id="ARBA00022475"/>
    </source>
</evidence>
<feature type="domain" description="Type II secretion system protein GspF" evidence="7">
    <location>
        <begin position="145"/>
        <end position="260"/>
    </location>
</feature>
<keyword evidence="3 6" id="KW-0812">Transmembrane</keyword>
<feature type="transmembrane region" description="Helical" evidence="6">
    <location>
        <begin position="279"/>
        <end position="298"/>
    </location>
</feature>
<dbReference type="Proteomes" id="UP000571950">
    <property type="component" value="Unassembled WGS sequence"/>
</dbReference>
<gene>
    <name evidence="8" type="ORF">GGR43_002750</name>
</gene>
<feature type="transmembrane region" description="Helical" evidence="6">
    <location>
        <begin position="86"/>
        <end position="115"/>
    </location>
</feature>
<protein>
    <submittedName>
        <fullName evidence="8">Tight adherence protein B</fullName>
    </submittedName>
</protein>
<dbReference type="RefSeq" id="WP_246343740.1">
    <property type="nucleotide sequence ID" value="NZ_JACIDT010000009.1"/>
</dbReference>
<comment type="subcellular location">
    <subcellularLocation>
        <location evidence="1">Cell membrane</location>
        <topology evidence="1">Multi-pass membrane protein</topology>
    </subcellularLocation>
</comment>
<proteinExistence type="predicted"/>
<name>A0A7W6FQU2_9SPHN</name>
<feature type="transmembrane region" description="Helical" evidence="6">
    <location>
        <begin position="247"/>
        <end position="267"/>
    </location>
</feature>
<dbReference type="EMBL" id="JACIDT010000009">
    <property type="protein sequence ID" value="MBB3927027.1"/>
    <property type="molecule type" value="Genomic_DNA"/>
</dbReference>
<keyword evidence="9" id="KW-1185">Reference proteome</keyword>
<evidence type="ECO:0000256" key="6">
    <source>
        <dbReference type="SAM" id="Phobius"/>
    </source>
</evidence>
<organism evidence="8 9">
    <name type="scientific">Sphingobium jiangsuense</name>
    <dbReference type="NCBI Taxonomy" id="870476"/>
    <lineage>
        <taxon>Bacteria</taxon>
        <taxon>Pseudomonadati</taxon>
        <taxon>Pseudomonadota</taxon>
        <taxon>Alphaproteobacteria</taxon>
        <taxon>Sphingomonadales</taxon>
        <taxon>Sphingomonadaceae</taxon>
        <taxon>Sphingobium</taxon>
    </lineage>
</organism>
<dbReference type="AlphaFoldDB" id="A0A7W6FQU2"/>
<evidence type="ECO:0000256" key="5">
    <source>
        <dbReference type="ARBA" id="ARBA00023136"/>
    </source>
</evidence>
<dbReference type="PANTHER" id="PTHR35007">
    <property type="entry name" value="INTEGRAL MEMBRANE PROTEIN-RELATED"/>
    <property type="match status" value="1"/>
</dbReference>
<comment type="caution">
    <text evidence="8">The sequence shown here is derived from an EMBL/GenBank/DDBJ whole genome shotgun (WGS) entry which is preliminary data.</text>
</comment>
<feature type="transmembrane region" description="Helical" evidence="6">
    <location>
        <begin position="6"/>
        <end position="25"/>
    </location>
</feature>
<dbReference type="GO" id="GO:0005886">
    <property type="term" value="C:plasma membrane"/>
    <property type="evidence" value="ECO:0007669"/>
    <property type="project" value="UniProtKB-SubCell"/>
</dbReference>
<keyword evidence="2" id="KW-1003">Cell membrane</keyword>
<evidence type="ECO:0000256" key="4">
    <source>
        <dbReference type="ARBA" id="ARBA00022989"/>
    </source>
</evidence>
<dbReference type="PANTHER" id="PTHR35007:SF1">
    <property type="entry name" value="PILUS ASSEMBLY PROTEIN"/>
    <property type="match status" value="1"/>
</dbReference>
<dbReference type="InterPro" id="IPR018076">
    <property type="entry name" value="T2SS_GspF_dom"/>
</dbReference>